<dbReference type="AlphaFoldDB" id="A0A150WIJ1"/>
<evidence type="ECO:0000313" key="9">
    <source>
        <dbReference type="EMBL" id="KYG63309.1"/>
    </source>
</evidence>
<comment type="caution">
    <text evidence="9">The sequence shown here is derived from an EMBL/GenBank/DDBJ whole genome shotgun (WGS) entry which is preliminary data.</text>
</comment>
<dbReference type="OrthoDB" id="7066776at2"/>
<dbReference type="InterPro" id="IPR035906">
    <property type="entry name" value="MetI-like_sf"/>
</dbReference>
<feature type="transmembrane region" description="Helical" evidence="7">
    <location>
        <begin position="107"/>
        <end position="134"/>
    </location>
</feature>
<feature type="transmembrane region" description="Helical" evidence="7">
    <location>
        <begin position="252"/>
        <end position="270"/>
    </location>
</feature>
<dbReference type="PANTHER" id="PTHR30183:SF9">
    <property type="entry name" value="THIAMINE TRANSPORT SYSTEM PERMEASE PROTEIN THIP"/>
    <property type="match status" value="1"/>
</dbReference>
<dbReference type="Proteomes" id="UP000075391">
    <property type="component" value="Unassembled WGS sequence"/>
</dbReference>
<dbReference type="CDD" id="cd06261">
    <property type="entry name" value="TM_PBP2"/>
    <property type="match status" value="1"/>
</dbReference>
<dbReference type="EMBL" id="LUKF01000014">
    <property type="protein sequence ID" value="KYG63309.1"/>
    <property type="molecule type" value="Genomic_DNA"/>
</dbReference>
<feature type="transmembrane region" description="Helical" evidence="7">
    <location>
        <begin position="7"/>
        <end position="26"/>
    </location>
</feature>
<name>A0A150WIJ1_BDEBC</name>
<accession>A0A150WIJ1</accession>
<proteinExistence type="predicted"/>
<dbReference type="Gene3D" id="1.10.3720.10">
    <property type="entry name" value="MetI-like"/>
    <property type="match status" value="2"/>
</dbReference>
<keyword evidence="2" id="KW-0813">Transport</keyword>
<evidence type="ECO:0000313" key="10">
    <source>
        <dbReference type="Proteomes" id="UP000075391"/>
    </source>
</evidence>
<evidence type="ECO:0000256" key="5">
    <source>
        <dbReference type="ARBA" id="ARBA00022989"/>
    </source>
</evidence>
<keyword evidence="3" id="KW-1003">Cell membrane</keyword>
<evidence type="ECO:0000259" key="8">
    <source>
        <dbReference type="PROSITE" id="PS50928"/>
    </source>
</evidence>
<feature type="domain" description="ABC transmembrane type-1" evidence="8">
    <location>
        <begin position="41"/>
        <end position="232"/>
    </location>
</feature>
<reference evidence="9 10" key="1">
    <citation type="submission" date="2016-03" db="EMBL/GenBank/DDBJ databases">
        <authorList>
            <person name="Ploux O."/>
        </authorList>
    </citation>
    <scope>NUCLEOTIDE SEQUENCE [LARGE SCALE GENOMIC DNA]</scope>
    <source>
        <strain evidence="9 10">BER2</strain>
    </source>
</reference>
<dbReference type="GO" id="GO:0005886">
    <property type="term" value="C:plasma membrane"/>
    <property type="evidence" value="ECO:0007669"/>
    <property type="project" value="UniProtKB-SubCell"/>
</dbReference>
<gene>
    <name evidence="9" type="ORF">AZI85_04565</name>
</gene>
<evidence type="ECO:0000256" key="3">
    <source>
        <dbReference type="ARBA" id="ARBA00022475"/>
    </source>
</evidence>
<dbReference type="PANTHER" id="PTHR30183">
    <property type="entry name" value="MOLYBDENUM TRANSPORT SYSTEM PERMEASE PROTEIN MODB"/>
    <property type="match status" value="1"/>
</dbReference>
<evidence type="ECO:0000256" key="6">
    <source>
        <dbReference type="ARBA" id="ARBA00023136"/>
    </source>
</evidence>
<feature type="transmembrane region" description="Helical" evidence="7">
    <location>
        <begin position="168"/>
        <end position="191"/>
    </location>
</feature>
<comment type="subcellular location">
    <subcellularLocation>
        <location evidence="1">Cell membrane</location>
        <topology evidence="1">Multi-pass membrane protein</topology>
    </subcellularLocation>
</comment>
<keyword evidence="5 7" id="KW-1133">Transmembrane helix</keyword>
<dbReference type="PROSITE" id="PS50928">
    <property type="entry name" value="ABC_TM1"/>
    <property type="match status" value="1"/>
</dbReference>
<evidence type="ECO:0000256" key="1">
    <source>
        <dbReference type="ARBA" id="ARBA00004651"/>
    </source>
</evidence>
<feature type="transmembrane region" description="Helical" evidence="7">
    <location>
        <begin position="211"/>
        <end position="231"/>
    </location>
</feature>
<sequence>MNLRSALRLSVVIFLLFPFLFLLAQFRITEWPDTGELLWAFKNSFIQAFFSAVFSLLIGFWVSLGLLSLSSGPYKKLRFALEILCLLPNFLPPIFILLSTLNVVDPFPMGVIGIVLIHTLMNFGLVAVLLAGIIENKMGGMIELAYVEGARRWQFLTRGLFPFLKKDFWLLGLFIFVVCFGSFAVPLIVGGGKGTTVEVLIYEKIRLSNNWGDAVLLAFLQSTFIFALSFVASRGKGAYVTREANLNLIKSWSGVFIIVALSFMYLYGYVQGFFSGLTLITNFYELQSALFWNFLGSMALGISVGVLCYAGLMLIAYCWPKAWFEKFLNGYVAPSTSLACFSLLLLGPNEGLYPFIKIPLALTLLSLNSLFRMGWDGELHALQSQITVAYAMGASRCQIFKEILFPQLSARAGLLAGIASIWACGDFAVSRILAHRDLSIAMMTETLMSGYRLNQAIVLSSLIILAGLLCFFICVGGSRVLRRKFAP</sequence>
<evidence type="ECO:0000256" key="7">
    <source>
        <dbReference type="SAM" id="Phobius"/>
    </source>
</evidence>
<dbReference type="SUPFAM" id="SSF161098">
    <property type="entry name" value="MetI-like"/>
    <property type="match status" value="2"/>
</dbReference>
<dbReference type="RefSeq" id="WP_063243672.1">
    <property type="nucleotide sequence ID" value="NZ_LUKF01000014.1"/>
</dbReference>
<evidence type="ECO:0000256" key="4">
    <source>
        <dbReference type="ARBA" id="ARBA00022692"/>
    </source>
</evidence>
<keyword evidence="4 7" id="KW-0812">Transmembrane</keyword>
<feature type="transmembrane region" description="Helical" evidence="7">
    <location>
        <begin position="46"/>
        <end position="67"/>
    </location>
</feature>
<keyword evidence="6 7" id="KW-0472">Membrane</keyword>
<dbReference type="InterPro" id="IPR000515">
    <property type="entry name" value="MetI-like"/>
</dbReference>
<feature type="transmembrane region" description="Helical" evidence="7">
    <location>
        <begin position="79"/>
        <end position="101"/>
    </location>
</feature>
<feature type="transmembrane region" description="Helical" evidence="7">
    <location>
        <begin position="290"/>
        <end position="315"/>
    </location>
</feature>
<dbReference type="GO" id="GO:0055085">
    <property type="term" value="P:transmembrane transport"/>
    <property type="evidence" value="ECO:0007669"/>
    <property type="project" value="InterPro"/>
</dbReference>
<organism evidence="9 10">
    <name type="scientific">Bdellovibrio bacteriovorus</name>
    <dbReference type="NCBI Taxonomy" id="959"/>
    <lineage>
        <taxon>Bacteria</taxon>
        <taxon>Pseudomonadati</taxon>
        <taxon>Bdellovibrionota</taxon>
        <taxon>Bdellovibrionia</taxon>
        <taxon>Bdellovibrionales</taxon>
        <taxon>Pseudobdellovibrionaceae</taxon>
        <taxon>Bdellovibrio</taxon>
    </lineage>
</organism>
<feature type="transmembrane region" description="Helical" evidence="7">
    <location>
        <begin position="412"/>
        <end position="433"/>
    </location>
</feature>
<protein>
    <submittedName>
        <fullName evidence="9">Thiamine biosynthesis protein ThiP</fullName>
    </submittedName>
</protein>
<feature type="transmembrane region" description="Helical" evidence="7">
    <location>
        <begin position="453"/>
        <end position="475"/>
    </location>
</feature>
<evidence type="ECO:0000256" key="2">
    <source>
        <dbReference type="ARBA" id="ARBA00022448"/>
    </source>
</evidence>